<name>A0AAD8PE00_BABGI</name>
<protein>
    <submittedName>
        <fullName evidence="1">Uncharacterized protein</fullName>
    </submittedName>
</protein>
<accession>A0AAD8PE00</accession>
<reference evidence="1" key="1">
    <citation type="submission" date="2023-08" db="EMBL/GenBank/DDBJ databases">
        <title>Draft sequence of the Babesia gibsoni genome.</title>
        <authorList>
            <person name="Yamagishi J.Y."/>
            <person name="Xuan X.X."/>
        </authorList>
    </citation>
    <scope>NUCLEOTIDE SEQUENCE</scope>
    <source>
        <strain evidence="1">Azabu</strain>
    </source>
</reference>
<sequence length="142" mass="16509">MKFKTSSTFKSLINAVGKIEHLKPHNRINTVDALRLPSYYDKHKNLSLYSGEWRHVNCDCIHFDDEVALRRELALARIAKYNPLLKQEINRKPAQESKDSSTHSVLEIEGYYPHINMVSYGNLQEVEQELLKLDKRRGQKSA</sequence>
<dbReference type="Proteomes" id="UP001230268">
    <property type="component" value="Unassembled WGS sequence"/>
</dbReference>
<evidence type="ECO:0000313" key="1">
    <source>
        <dbReference type="EMBL" id="KAK1442951.1"/>
    </source>
</evidence>
<dbReference type="EMBL" id="JAVEPI010000003">
    <property type="protein sequence ID" value="KAK1442951.1"/>
    <property type="molecule type" value="Genomic_DNA"/>
</dbReference>
<dbReference type="AlphaFoldDB" id="A0AAD8PE00"/>
<evidence type="ECO:0000313" key="2">
    <source>
        <dbReference type="Proteomes" id="UP001230268"/>
    </source>
</evidence>
<organism evidence="1 2">
    <name type="scientific">Babesia gibsoni</name>
    <dbReference type="NCBI Taxonomy" id="33632"/>
    <lineage>
        <taxon>Eukaryota</taxon>
        <taxon>Sar</taxon>
        <taxon>Alveolata</taxon>
        <taxon>Apicomplexa</taxon>
        <taxon>Aconoidasida</taxon>
        <taxon>Piroplasmida</taxon>
        <taxon>Babesiidae</taxon>
        <taxon>Babesia</taxon>
    </lineage>
</organism>
<keyword evidence="2" id="KW-1185">Reference proteome</keyword>
<proteinExistence type="predicted"/>
<comment type="caution">
    <text evidence="1">The sequence shown here is derived from an EMBL/GenBank/DDBJ whole genome shotgun (WGS) entry which is preliminary data.</text>
</comment>
<gene>
    <name evidence="1" type="ORF">BgAZ_304690</name>
</gene>